<dbReference type="Proteomes" id="UP000799754">
    <property type="component" value="Unassembled WGS sequence"/>
</dbReference>
<evidence type="ECO:0000313" key="2">
    <source>
        <dbReference type="Proteomes" id="UP000799754"/>
    </source>
</evidence>
<name>A0ACB6RXD3_9PLEO</name>
<organism evidence="1 2">
    <name type="scientific">Macroventuria anomochaeta</name>
    <dbReference type="NCBI Taxonomy" id="301207"/>
    <lineage>
        <taxon>Eukaryota</taxon>
        <taxon>Fungi</taxon>
        <taxon>Dikarya</taxon>
        <taxon>Ascomycota</taxon>
        <taxon>Pezizomycotina</taxon>
        <taxon>Dothideomycetes</taxon>
        <taxon>Pleosporomycetidae</taxon>
        <taxon>Pleosporales</taxon>
        <taxon>Pleosporineae</taxon>
        <taxon>Didymellaceae</taxon>
        <taxon>Macroventuria</taxon>
    </lineage>
</organism>
<keyword evidence="2" id="KW-1185">Reference proteome</keyword>
<proteinExistence type="predicted"/>
<evidence type="ECO:0000313" key="1">
    <source>
        <dbReference type="EMBL" id="KAF2625814.1"/>
    </source>
</evidence>
<dbReference type="EMBL" id="MU006724">
    <property type="protein sequence ID" value="KAF2625814.1"/>
    <property type="molecule type" value="Genomic_DNA"/>
</dbReference>
<protein>
    <submittedName>
        <fullName evidence="1">Uncharacterized protein</fullName>
    </submittedName>
</protein>
<sequence length="351" mass="38231">MPGTTGITYFKRPEHGPLGDMGNTGSDKQSLQIIEDPLQDLRTTGSYLREVVRSRSFSPAERTSTPEVPSGERWGTLHERSEALAFQQHPADNSPRQSIAQSIDKQPEMHHGAFPVHDDMLPEIGYGQDNESDTSTNPSIIQGPLGGGDGYFDQIEDRPLPFQEAPCTSGARTDFDYSGDGYGEEWVGMRHHHPTRLDDLSSEHETSPGSETTKGHIGSATPPVLQPRASPSEVRDLTSSALVGATLRGPASSLPGDTSVRTIRHTKAGTEGHQRGAGYAGKMKIEFEPRSDDNPIFSPTHCVDGFARKHQGSVAESISDVDMAGEEDEVDIVDVLLMQWIKPVLREPDRA</sequence>
<gene>
    <name evidence="1" type="ORF">BU25DRAFT_460145</name>
</gene>
<reference evidence="1" key="1">
    <citation type="journal article" date="2020" name="Stud. Mycol.">
        <title>101 Dothideomycetes genomes: a test case for predicting lifestyles and emergence of pathogens.</title>
        <authorList>
            <person name="Haridas S."/>
            <person name="Albert R."/>
            <person name="Binder M."/>
            <person name="Bloem J."/>
            <person name="Labutti K."/>
            <person name="Salamov A."/>
            <person name="Andreopoulos B."/>
            <person name="Baker S."/>
            <person name="Barry K."/>
            <person name="Bills G."/>
            <person name="Bluhm B."/>
            <person name="Cannon C."/>
            <person name="Castanera R."/>
            <person name="Culley D."/>
            <person name="Daum C."/>
            <person name="Ezra D."/>
            <person name="Gonzalez J."/>
            <person name="Henrissat B."/>
            <person name="Kuo A."/>
            <person name="Liang C."/>
            <person name="Lipzen A."/>
            <person name="Lutzoni F."/>
            <person name="Magnuson J."/>
            <person name="Mondo S."/>
            <person name="Nolan M."/>
            <person name="Ohm R."/>
            <person name="Pangilinan J."/>
            <person name="Park H.-J."/>
            <person name="Ramirez L."/>
            <person name="Alfaro M."/>
            <person name="Sun H."/>
            <person name="Tritt A."/>
            <person name="Yoshinaga Y."/>
            <person name="Zwiers L.-H."/>
            <person name="Turgeon B."/>
            <person name="Goodwin S."/>
            <person name="Spatafora J."/>
            <person name="Crous P."/>
            <person name="Grigoriev I."/>
        </authorList>
    </citation>
    <scope>NUCLEOTIDE SEQUENCE</scope>
    <source>
        <strain evidence="1">CBS 525.71</strain>
    </source>
</reference>
<comment type="caution">
    <text evidence="1">The sequence shown here is derived from an EMBL/GenBank/DDBJ whole genome shotgun (WGS) entry which is preliminary data.</text>
</comment>
<accession>A0ACB6RXD3</accession>